<name>A0ABP0I739_9DINO</name>
<sequence>MDVSAAGKVCLVNTVEENSLVGEWNREWVEKASPDQSVQTYDRVLAINDERPVFGKDVLEKLREASGRMTLLMQRPVVSQETVMKNSKDDPLGIDYIEGYGLLLITKIGEGVFQDHNASVPLTNEVKIPSRIVSVNGKRGSGLDLLTWMQEAECDFVLEMLLYDV</sequence>
<proteinExistence type="predicted"/>
<dbReference type="EMBL" id="CAXAMM010002736">
    <property type="protein sequence ID" value="CAK8997233.1"/>
    <property type="molecule type" value="Genomic_DNA"/>
</dbReference>
<dbReference type="Proteomes" id="UP001642464">
    <property type="component" value="Unassembled WGS sequence"/>
</dbReference>
<protein>
    <submittedName>
        <fullName evidence="1">PDZ domain-containing protein</fullName>
    </submittedName>
</protein>
<evidence type="ECO:0000313" key="1">
    <source>
        <dbReference type="EMBL" id="CAK8997233.1"/>
    </source>
</evidence>
<keyword evidence="2" id="KW-1185">Reference proteome</keyword>
<evidence type="ECO:0000313" key="2">
    <source>
        <dbReference type="Proteomes" id="UP001642464"/>
    </source>
</evidence>
<gene>
    <name evidence="1" type="ORF">SCF082_LOCUS5139</name>
</gene>
<comment type="caution">
    <text evidence="1">The sequence shown here is derived from an EMBL/GenBank/DDBJ whole genome shotgun (WGS) entry which is preliminary data.</text>
</comment>
<reference evidence="1 2" key="1">
    <citation type="submission" date="2024-02" db="EMBL/GenBank/DDBJ databases">
        <authorList>
            <person name="Chen Y."/>
            <person name="Shah S."/>
            <person name="Dougan E. K."/>
            <person name="Thang M."/>
            <person name="Chan C."/>
        </authorList>
    </citation>
    <scope>NUCLEOTIDE SEQUENCE [LARGE SCALE GENOMIC DNA]</scope>
</reference>
<accession>A0ABP0I739</accession>
<organism evidence="1 2">
    <name type="scientific">Durusdinium trenchii</name>
    <dbReference type="NCBI Taxonomy" id="1381693"/>
    <lineage>
        <taxon>Eukaryota</taxon>
        <taxon>Sar</taxon>
        <taxon>Alveolata</taxon>
        <taxon>Dinophyceae</taxon>
        <taxon>Suessiales</taxon>
        <taxon>Symbiodiniaceae</taxon>
        <taxon>Durusdinium</taxon>
    </lineage>
</organism>